<gene>
    <name evidence="2" type="ORF">SNEC2469_LOCUS14267</name>
</gene>
<evidence type="ECO:0000256" key="1">
    <source>
        <dbReference type="SAM" id="MobiDB-lite"/>
    </source>
</evidence>
<dbReference type="AlphaFoldDB" id="A0A812SXD9"/>
<evidence type="ECO:0000313" key="2">
    <source>
        <dbReference type="EMBL" id="CAE7501083.1"/>
    </source>
</evidence>
<accession>A0A812SXD9</accession>
<name>A0A812SXD9_9DINO</name>
<keyword evidence="3" id="KW-1185">Reference proteome</keyword>
<comment type="caution">
    <text evidence="2">The sequence shown here is derived from an EMBL/GenBank/DDBJ whole genome shotgun (WGS) entry which is preliminary data.</text>
</comment>
<dbReference type="OrthoDB" id="421212at2759"/>
<feature type="non-terminal residue" evidence="2">
    <location>
        <position position="917"/>
    </location>
</feature>
<protein>
    <submittedName>
        <fullName evidence="2">Uncharacterized protein</fullName>
    </submittedName>
</protein>
<dbReference type="Proteomes" id="UP000601435">
    <property type="component" value="Unassembled WGS sequence"/>
</dbReference>
<feature type="region of interest" description="Disordered" evidence="1">
    <location>
        <begin position="477"/>
        <end position="500"/>
    </location>
</feature>
<reference evidence="2" key="1">
    <citation type="submission" date="2021-02" db="EMBL/GenBank/DDBJ databases">
        <authorList>
            <person name="Dougan E. K."/>
            <person name="Rhodes N."/>
            <person name="Thang M."/>
            <person name="Chan C."/>
        </authorList>
    </citation>
    <scope>NUCLEOTIDE SEQUENCE</scope>
</reference>
<dbReference type="EMBL" id="CAJNJA010022867">
    <property type="protein sequence ID" value="CAE7501083.1"/>
    <property type="molecule type" value="Genomic_DNA"/>
</dbReference>
<feature type="non-terminal residue" evidence="2">
    <location>
        <position position="1"/>
    </location>
</feature>
<evidence type="ECO:0000313" key="3">
    <source>
        <dbReference type="Proteomes" id="UP000601435"/>
    </source>
</evidence>
<organism evidence="2 3">
    <name type="scientific">Symbiodinium necroappetens</name>
    <dbReference type="NCBI Taxonomy" id="1628268"/>
    <lineage>
        <taxon>Eukaryota</taxon>
        <taxon>Sar</taxon>
        <taxon>Alveolata</taxon>
        <taxon>Dinophyceae</taxon>
        <taxon>Suessiales</taxon>
        <taxon>Symbiodiniaceae</taxon>
        <taxon>Symbiodinium</taxon>
    </lineage>
</organism>
<sequence length="917" mass="102958">VPRSKVKNVYVRIPHALKGGVPDSVFERLMKFYRQTFWSNFEALAKRGLNVVPFMSDMLGFSHVVLLVSGGDTSFSRQAMYAHNFAYFDPNIWYNEDEMRKQIEQLNGCFILTGQEAPGTSRRLREDLYKKFLSGEGISGRKPYGLRTRMIECIGWKRLEANRLFQFLNVSKRDFNAILRRSLVFRIKARFEDPAAIAGAYSDIHLDGVFAKDEELKSFLTSGPAVLAALQLQHAFETEHSQKDCVQVIENFVQWGGDRGLTEATMREACGMPPRDVRQCASRVQAVIQIDDEEELAERDPDKFWKNTHTFLMNHMLTQQREDVTKGMLDRLKFPQRPNVIKEEFIKSLQDNGLLVATGARGKASDVFRVHIKQSGLDNVAAVTRKDDELIFPEMYHIEAFEKYVNMPAHRRENANILGAFYVSAKAKPARGRPFKGSGDIAADFCKRGQKLLDQEDLFDEVIQSFNRINISSQPSQAMPAKRRRCGSGSETKQVKDELKEPKAELEPIVHVQCQYKYSDSVSFRSRKTVIGTGMQRFCRRAQVHLAADTVDLDVHNSAFTVFHQLLPKLACVPEPPDYVKEVLDKCARDRNLVCSDILKTSQVRGKQLLTKVLFGGAVPRDVPEGAAFLVNLKKASIYLRWLASSMFPDTVAKFAQPESKKTNPTNSVLSHLYQAIEDYVLSAFVEYLLQFQPQHLSLHYDGVRVSKGQGGCSTAELCEKIQAYILRKTGFDVTICEKKHLTVLEILKGVACSVNETGLPETSGLRRQGNCIPAAVALLQKRVSDVEGLIADAAREENKRFLDDGCRSYKDCMSLLAINVLPLPDCTELATGLYLLHAEGNGTPHCVGLEVSQGRVNVHDVLTSFAVAKADFQHAVDSGIDRSACLLFRLSNSLDEQPQHDGWDAAALKELGDLKA</sequence>
<proteinExistence type="predicted"/>